<evidence type="ECO:0000256" key="4">
    <source>
        <dbReference type="ARBA" id="ARBA00022833"/>
    </source>
</evidence>
<name>A0A928GJR7_XYLRU</name>
<dbReference type="PANTHER" id="PTHR11271:SF6">
    <property type="entry name" value="GUANINE DEAMINASE"/>
    <property type="match status" value="1"/>
</dbReference>
<dbReference type="GO" id="GO:0046098">
    <property type="term" value="P:guanine metabolic process"/>
    <property type="evidence" value="ECO:0007669"/>
    <property type="project" value="TreeGrafter"/>
</dbReference>
<comment type="cofactor">
    <cofactor evidence="1">
        <name>Zn(2+)</name>
        <dbReference type="ChEBI" id="CHEBI:29105"/>
    </cofactor>
</comment>
<evidence type="ECO:0000259" key="5">
    <source>
        <dbReference type="Pfam" id="PF01979"/>
    </source>
</evidence>
<dbReference type="Pfam" id="PF01979">
    <property type="entry name" value="Amidohydro_1"/>
    <property type="match status" value="1"/>
</dbReference>
<dbReference type="Gene3D" id="2.30.40.10">
    <property type="entry name" value="Urease, subunit C, domain 1"/>
    <property type="match status" value="1"/>
</dbReference>
<keyword evidence="4" id="KW-0862">Zinc</keyword>
<dbReference type="SUPFAM" id="SSF51338">
    <property type="entry name" value="Composite domain of metallo-dependent hydrolases"/>
    <property type="match status" value="2"/>
</dbReference>
<keyword evidence="2" id="KW-0479">Metal-binding</keyword>
<dbReference type="InterPro" id="IPR006680">
    <property type="entry name" value="Amidohydro-rel"/>
</dbReference>
<proteinExistence type="predicted"/>
<organism evidence="6 7">
    <name type="scientific">Xylanibacter ruminicola</name>
    <name type="common">Prevotella ruminicola</name>
    <dbReference type="NCBI Taxonomy" id="839"/>
    <lineage>
        <taxon>Bacteria</taxon>
        <taxon>Pseudomonadati</taxon>
        <taxon>Bacteroidota</taxon>
        <taxon>Bacteroidia</taxon>
        <taxon>Bacteroidales</taxon>
        <taxon>Prevotellaceae</taxon>
        <taxon>Xylanibacter</taxon>
    </lineage>
</organism>
<dbReference type="EMBL" id="SUYD01000018">
    <property type="protein sequence ID" value="MBE6267260.1"/>
    <property type="molecule type" value="Genomic_DNA"/>
</dbReference>
<dbReference type="Gene3D" id="3.20.20.140">
    <property type="entry name" value="Metal-dependent hydrolases"/>
    <property type="match status" value="1"/>
</dbReference>
<accession>A0A928GJR7</accession>
<dbReference type="Proteomes" id="UP000763088">
    <property type="component" value="Unassembled WGS sequence"/>
</dbReference>
<dbReference type="AlphaFoldDB" id="A0A928GJR7"/>
<dbReference type="InterPro" id="IPR051607">
    <property type="entry name" value="Metallo-dep_hydrolases"/>
</dbReference>
<feature type="domain" description="Amidohydrolase-related" evidence="5">
    <location>
        <begin position="63"/>
        <end position="423"/>
    </location>
</feature>
<evidence type="ECO:0000256" key="3">
    <source>
        <dbReference type="ARBA" id="ARBA00022801"/>
    </source>
</evidence>
<dbReference type="SUPFAM" id="SSF51556">
    <property type="entry name" value="Metallo-dependent hydrolases"/>
    <property type="match status" value="1"/>
</dbReference>
<gene>
    <name evidence="6" type="ORF">E7102_12495</name>
</gene>
<dbReference type="GO" id="GO:0005829">
    <property type="term" value="C:cytosol"/>
    <property type="evidence" value="ECO:0007669"/>
    <property type="project" value="TreeGrafter"/>
</dbReference>
<sequence length="429" mass="48513">MNTIYNKVQIYRANIIYTPESKHFEVVPHGYIAVSDGKVEGVYTQLPKHLEDCPVTDLGDRLLIPAMNDMHVHAPQYRNQGLAMDEELLPWLQNYTFPEELKFADVAYAEHIYRRFIHDLWRFGTMRVVAFASIHFESTRLLMQLLQQAGMGGRVGKVNMNRNCPEGLQESVSEAWEACDALVSEFEHPDALVRPIVTPRFVPSCTPEMLEACGQMASKYQLPVQSHLSENLGEIEWVKQLEPESKHYADAYNRYGLLGQTPTIMAHCVWTDGDELQMLSKQGVMVAHCPTSNFNIASGLAPIRRLLNAGVAVGLGSDISGGHDLSIFRMMVYAVQVSKMHYQRDKQNTFLSLSEAFWMATKSAGSFFGKVGSFEPGYDFDALVIDDSELLIDSDYTLLQRLERFIYTGDDRHIAARYCQGRLIAEPQV</sequence>
<evidence type="ECO:0000256" key="2">
    <source>
        <dbReference type="ARBA" id="ARBA00022723"/>
    </source>
</evidence>
<reference evidence="6" key="1">
    <citation type="submission" date="2019-04" db="EMBL/GenBank/DDBJ databases">
        <title>Evolution of Biomass-Degrading Anaerobic Consortia Revealed by Metagenomics.</title>
        <authorList>
            <person name="Peng X."/>
        </authorList>
    </citation>
    <scope>NUCLEOTIDE SEQUENCE</scope>
    <source>
        <strain evidence="6">SIG141</strain>
    </source>
</reference>
<dbReference type="PANTHER" id="PTHR11271">
    <property type="entry name" value="GUANINE DEAMINASE"/>
    <property type="match status" value="1"/>
</dbReference>
<evidence type="ECO:0000256" key="1">
    <source>
        <dbReference type="ARBA" id="ARBA00001947"/>
    </source>
</evidence>
<evidence type="ECO:0000313" key="6">
    <source>
        <dbReference type="EMBL" id="MBE6267260.1"/>
    </source>
</evidence>
<evidence type="ECO:0000313" key="7">
    <source>
        <dbReference type="Proteomes" id="UP000763088"/>
    </source>
</evidence>
<comment type="caution">
    <text evidence="6">The sequence shown here is derived from an EMBL/GenBank/DDBJ whole genome shotgun (WGS) entry which is preliminary data.</text>
</comment>
<dbReference type="InterPro" id="IPR011059">
    <property type="entry name" value="Metal-dep_hydrolase_composite"/>
</dbReference>
<protein>
    <submittedName>
        <fullName evidence="6">Guanine deaminase</fullName>
    </submittedName>
</protein>
<dbReference type="GO" id="GO:0008892">
    <property type="term" value="F:guanine deaminase activity"/>
    <property type="evidence" value="ECO:0007669"/>
    <property type="project" value="TreeGrafter"/>
</dbReference>
<keyword evidence="3" id="KW-0378">Hydrolase</keyword>
<dbReference type="InterPro" id="IPR032466">
    <property type="entry name" value="Metal_Hydrolase"/>
</dbReference>
<dbReference type="GO" id="GO:0008270">
    <property type="term" value="F:zinc ion binding"/>
    <property type="evidence" value="ECO:0007669"/>
    <property type="project" value="TreeGrafter"/>
</dbReference>